<dbReference type="GO" id="GO:0005506">
    <property type="term" value="F:iron ion binding"/>
    <property type="evidence" value="ECO:0007669"/>
    <property type="project" value="InterPro"/>
</dbReference>
<keyword evidence="5 6" id="KW-0408">Iron</keyword>
<feature type="signal peptide" evidence="8">
    <location>
        <begin position="1"/>
        <end position="20"/>
    </location>
</feature>
<keyword evidence="1" id="KW-0813">Transport</keyword>
<protein>
    <recommendedName>
        <fullName evidence="11">Cytochrome C</fullName>
    </recommendedName>
</protein>
<dbReference type="SUPFAM" id="SSF47175">
    <property type="entry name" value="Cytochromes"/>
    <property type="match status" value="1"/>
</dbReference>
<feature type="binding site" description="covalent" evidence="7">
    <location>
        <position position="141"/>
    </location>
    <ligand>
        <name>heme c</name>
        <dbReference type="ChEBI" id="CHEBI:61717"/>
    </ligand>
</feature>
<reference evidence="9 10" key="1">
    <citation type="submission" date="2013-07" db="EMBL/GenBank/DDBJ databases">
        <title>Comparative Genomic and Metabolomic Analysis of Twelve Strains of Pseudoalteromonas luteoviolacea.</title>
        <authorList>
            <person name="Vynne N.G."/>
            <person name="Mansson M."/>
            <person name="Gram L."/>
        </authorList>
    </citation>
    <scope>NUCLEOTIDE SEQUENCE [LARGE SCALE GENOMIC DNA]</scope>
    <source>
        <strain evidence="9 10">NCIMB 1942</strain>
    </source>
</reference>
<evidence type="ECO:0000256" key="4">
    <source>
        <dbReference type="ARBA" id="ARBA00022982"/>
    </source>
</evidence>
<dbReference type="PROSITE" id="PS51009">
    <property type="entry name" value="CYTCII"/>
    <property type="match status" value="1"/>
</dbReference>
<keyword evidence="4" id="KW-0249">Electron transport</keyword>
<comment type="caution">
    <text evidence="9">The sequence shown here is derived from an EMBL/GenBank/DDBJ whole genome shotgun (WGS) entry which is preliminary data.</text>
</comment>
<dbReference type="EMBL" id="AUXT01000025">
    <property type="protein sequence ID" value="KZN57691.1"/>
    <property type="molecule type" value="Genomic_DNA"/>
</dbReference>
<dbReference type="InterPro" id="IPR012127">
    <property type="entry name" value="Cyt_c_prime"/>
</dbReference>
<dbReference type="OrthoDB" id="5520910at2"/>
<dbReference type="PIRSF" id="PIRSF000027">
    <property type="entry name" value="Cytc_c_prime"/>
    <property type="match status" value="1"/>
</dbReference>
<dbReference type="GO" id="GO:0009055">
    <property type="term" value="F:electron transfer activity"/>
    <property type="evidence" value="ECO:0007669"/>
    <property type="project" value="InterPro"/>
</dbReference>
<feature type="binding site" description="axial binding residue" evidence="6">
    <location>
        <position position="145"/>
    </location>
    <ligand>
        <name>heme c</name>
        <dbReference type="ChEBI" id="CHEBI:61717"/>
    </ligand>
    <ligandPart>
        <name>Fe</name>
        <dbReference type="ChEBI" id="CHEBI:18248"/>
    </ligandPart>
</feature>
<dbReference type="InterPro" id="IPR002321">
    <property type="entry name" value="Cyt_c_II"/>
</dbReference>
<feature type="chain" id="PRO_5007887389" description="Cytochrome C" evidence="8">
    <location>
        <begin position="21"/>
        <end position="150"/>
    </location>
</feature>
<dbReference type="GO" id="GO:0020037">
    <property type="term" value="F:heme binding"/>
    <property type="evidence" value="ECO:0007669"/>
    <property type="project" value="InterPro"/>
</dbReference>
<dbReference type="Pfam" id="PF01322">
    <property type="entry name" value="Cytochrom_C_2"/>
    <property type="match status" value="1"/>
</dbReference>
<evidence type="ECO:0000256" key="2">
    <source>
        <dbReference type="ARBA" id="ARBA00022617"/>
    </source>
</evidence>
<dbReference type="PATRIC" id="fig|1365253.3.peg.640"/>
<evidence type="ECO:0000313" key="9">
    <source>
        <dbReference type="EMBL" id="KZN57691.1"/>
    </source>
</evidence>
<accession>A0A167H6Q4</accession>
<dbReference type="Gene3D" id="1.20.120.10">
    <property type="entry name" value="Cytochrome c/b562"/>
    <property type="match status" value="1"/>
</dbReference>
<comment type="PTM">
    <text evidence="7">Binds 1 heme group per subunit.</text>
</comment>
<evidence type="ECO:0000256" key="5">
    <source>
        <dbReference type="ARBA" id="ARBA00023004"/>
    </source>
</evidence>
<dbReference type="RefSeq" id="WP_063375650.1">
    <property type="nucleotide sequence ID" value="NZ_AUXT01000025.1"/>
</dbReference>
<evidence type="ECO:0000256" key="7">
    <source>
        <dbReference type="PIRSR" id="PIRSR000027-2"/>
    </source>
</evidence>
<dbReference type="AlphaFoldDB" id="A0A167H6Q4"/>
<feature type="binding site" description="covalent" evidence="7">
    <location>
        <position position="144"/>
    </location>
    <ligand>
        <name>heme c</name>
        <dbReference type="ChEBI" id="CHEBI:61717"/>
    </ligand>
</feature>
<dbReference type="Proteomes" id="UP000076587">
    <property type="component" value="Unassembled WGS sequence"/>
</dbReference>
<evidence type="ECO:0000313" key="10">
    <source>
        <dbReference type="Proteomes" id="UP000076587"/>
    </source>
</evidence>
<keyword evidence="2 7" id="KW-0349">Heme</keyword>
<proteinExistence type="predicted"/>
<keyword evidence="8" id="KW-0732">Signal</keyword>
<sequence length="150" mass="16666">MKKPLTLLGLLVGLSFNSQAASTMFENSKDAIEYRKASFQLIRYQIGDMGDMLKGKIPFDTKRFSERAHNAAQLSKMPWEAFTPDSNKGDTSALPAVWSDRATFDKKAADFAKYAEALAVASESGDKKVIAKAFRNWAKGCKDCHKSFKD</sequence>
<evidence type="ECO:0000256" key="3">
    <source>
        <dbReference type="ARBA" id="ARBA00022723"/>
    </source>
</evidence>
<name>A0A167H6Q4_9GAMM</name>
<dbReference type="InterPro" id="IPR010980">
    <property type="entry name" value="Cyt_c/b562"/>
</dbReference>
<evidence type="ECO:0000256" key="8">
    <source>
        <dbReference type="SAM" id="SignalP"/>
    </source>
</evidence>
<gene>
    <name evidence="9" type="ORF">N482_23500</name>
</gene>
<evidence type="ECO:0000256" key="1">
    <source>
        <dbReference type="ARBA" id="ARBA00022448"/>
    </source>
</evidence>
<organism evidence="9 10">
    <name type="scientific">Pseudoalteromonas luteoviolacea NCIMB 1942</name>
    <dbReference type="NCBI Taxonomy" id="1365253"/>
    <lineage>
        <taxon>Bacteria</taxon>
        <taxon>Pseudomonadati</taxon>
        <taxon>Pseudomonadota</taxon>
        <taxon>Gammaproteobacteria</taxon>
        <taxon>Alteromonadales</taxon>
        <taxon>Pseudoalteromonadaceae</taxon>
        <taxon>Pseudoalteromonas</taxon>
    </lineage>
</organism>
<dbReference type="GO" id="GO:0042597">
    <property type="term" value="C:periplasmic space"/>
    <property type="evidence" value="ECO:0007669"/>
    <property type="project" value="InterPro"/>
</dbReference>
<evidence type="ECO:0008006" key="11">
    <source>
        <dbReference type="Google" id="ProtNLM"/>
    </source>
</evidence>
<keyword evidence="3 6" id="KW-0479">Metal-binding</keyword>
<evidence type="ECO:0000256" key="6">
    <source>
        <dbReference type="PIRSR" id="PIRSR000027-1"/>
    </source>
</evidence>
<dbReference type="GO" id="GO:0022900">
    <property type="term" value="P:electron transport chain"/>
    <property type="evidence" value="ECO:0007669"/>
    <property type="project" value="InterPro"/>
</dbReference>